<sequence>MKLIKLRLYQSYANYKMPGSHQLKETFPLPPYSTVIGMIHKACGFTSYEPMNISVQGHYVSKCDDLFTRYEFKPAANYDKEPGRYNLRVPLKDGGAHGMTRGTGHVQTLVGVTLIIHVQVLDESKVETIFQALKHPATYLALGRHEDLVRIDSVTLTEAKEALISVDDLRQSHYIPMAALTGRKAKSISGTVYRLTKTYVVENGVRKWPERLRVLYTSGSDRLGGYASDMPCMVDENGDHIFLV</sequence>
<dbReference type="NCBIfam" id="TIGR02593">
    <property type="entry name" value="CRISPR_cas5"/>
    <property type="match status" value="1"/>
</dbReference>
<dbReference type="NCBIfam" id="TIGR01895">
    <property type="entry name" value="cas_Cas5t"/>
    <property type="match status" value="1"/>
</dbReference>
<dbReference type="RefSeq" id="WP_213234950.1">
    <property type="nucleotide sequence ID" value="NZ_JAHBCL010000001.1"/>
</dbReference>
<evidence type="ECO:0000313" key="2">
    <source>
        <dbReference type="EMBL" id="MBS7525165.1"/>
    </source>
</evidence>
<comment type="caution">
    <text evidence="2">The sequence shown here is derived from an EMBL/GenBank/DDBJ whole genome shotgun (WGS) entry which is preliminary data.</text>
</comment>
<protein>
    <submittedName>
        <fullName evidence="2">Type I-B CRISPR-associated protein Cas5</fullName>
    </submittedName>
</protein>
<accession>A0ABS5PJ77</accession>
<organism evidence="2 3">
    <name type="scientific">Fusibacter paucivorans</name>
    <dbReference type="NCBI Taxonomy" id="76009"/>
    <lineage>
        <taxon>Bacteria</taxon>
        <taxon>Bacillati</taxon>
        <taxon>Bacillota</taxon>
        <taxon>Clostridia</taxon>
        <taxon>Eubacteriales</taxon>
        <taxon>Eubacteriales Family XII. Incertae Sedis</taxon>
        <taxon>Fusibacter</taxon>
    </lineage>
</organism>
<dbReference type="InterPro" id="IPR013422">
    <property type="entry name" value="CRISPR-assoc_prot_Cas5_N"/>
</dbReference>
<keyword evidence="3" id="KW-1185">Reference proteome</keyword>
<name>A0ABS5PJ77_9FIRM</name>
<gene>
    <name evidence="2" type="primary">cas5b</name>
    <name evidence="2" type="ORF">KHM83_00595</name>
</gene>
<evidence type="ECO:0000256" key="1">
    <source>
        <dbReference type="ARBA" id="ARBA00023118"/>
    </source>
</evidence>
<dbReference type="Gene3D" id="3.30.70.2660">
    <property type="match status" value="1"/>
</dbReference>
<proteinExistence type="predicted"/>
<dbReference type="EMBL" id="JAHBCL010000001">
    <property type="protein sequence ID" value="MBS7525165.1"/>
    <property type="molecule type" value="Genomic_DNA"/>
</dbReference>
<dbReference type="InterPro" id="IPR013337">
    <property type="entry name" value="CRISPR-assoc_prot_Cas5_Tneap"/>
</dbReference>
<dbReference type="Proteomes" id="UP000746471">
    <property type="component" value="Unassembled WGS sequence"/>
</dbReference>
<evidence type="ECO:0000313" key="3">
    <source>
        <dbReference type="Proteomes" id="UP000746471"/>
    </source>
</evidence>
<dbReference type="InterPro" id="IPR021124">
    <property type="entry name" value="CRISPR-assoc_prot_Cas5"/>
</dbReference>
<keyword evidence="1" id="KW-0051">Antiviral defense</keyword>
<reference evidence="2 3" key="1">
    <citation type="submission" date="2021-05" db="EMBL/GenBank/DDBJ databases">
        <title>Fusibacter ferrireducens sp. nov., an anaerobic, sulfur- and Fe-reducing bacterium isolated from the mangrove sediment.</title>
        <authorList>
            <person name="Qiu D."/>
        </authorList>
    </citation>
    <scope>NUCLEOTIDE SEQUENCE [LARGE SCALE GENOMIC DNA]</scope>
    <source>
        <strain evidence="2 3">DSM 12116</strain>
    </source>
</reference>
<dbReference type="Pfam" id="PF09704">
    <property type="entry name" value="Cas_Cas5d"/>
    <property type="match status" value="1"/>
</dbReference>